<dbReference type="Proteomes" id="UP001215280">
    <property type="component" value="Unassembled WGS sequence"/>
</dbReference>
<feature type="transmembrane region" description="Helical" evidence="9">
    <location>
        <begin position="208"/>
        <end position="230"/>
    </location>
</feature>
<dbReference type="PROSITE" id="PS00216">
    <property type="entry name" value="SUGAR_TRANSPORT_1"/>
    <property type="match status" value="1"/>
</dbReference>
<feature type="transmembrane region" description="Helical" evidence="9">
    <location>
        <begin position="148"/>
        <end position="166"/>
    </location>
</feature>
<feature type="transmembrane region" description="Helical" evidence="9">
    <location>
        <begin position="361"/>
        <end position="382"/>
    </location>
</feature>
<comment type="caution">
    <text evidence="11">The sequence shown here is derived from an EMBL/GenBank/DDBJ whole genome shotgun (WGS) entry which is preliminary data.</text>
</comment>
<dbReference type="AlphaFoldDB" id="A0AAD7JBH5"/>
<evidence type="ECO:0000256" key="2">
    <source>
        <dbReference type="ARBA" id="ARBA00010992"/>
    </source>
</evidence>
<evidence type="ECO:0000256" key="7">
    <source>
        <dbReference type="ARBA" id="ARBA00049119"/>
    </source>
</evidence>
<comment type="subcellular location">
    <subcellularLocation>
        <location evidence="1">Membrane</location>
        <topology evidence="1">Multi-pass membrane protein</topology>
    </subcellularLocation>
</comment>
<feature type="transmembrane region" description="Helical" evidence="9">
    <location>
        <begin position="236"/>
        <end position="258"/>
    </location>
</feature>
<name>A0AAD7JBH5_9AGAR</name>
<feature type="transmembrane region" description="Helical" evidence="9">
    <location>
        <begin position="329"/>
        <end position="349"/>
    </location>
</feature>
<gene>
    <name evidence="11" type="ORF">DFH07DRAFT_740344</name>
</gene>
<dbReference type="PANTHER" id="PTHR48020">
    <property type="entry name" value="PROTON MYO-INOSITOL COTRANSPORTER"/>
    <property type="match status" value="1"/>
</dbReference>
<dbReference type="GO" id="GO:0022857">
    <property type="term" value="F:transmembrane transporter activity"/>
    <property type="evidence" value="ECO:0007669"/>
    <property type="project" value="InterPro"/>
</dbReference>
<feature type="transmembrane region" description="Helical" evidence="9">
    <location>
        <begin position="394"/>
        <end position="417"/>
    </location>
</feature>
<dbReference type="SUPFAM" id="SSF103473">
    <property type="entry name" value="MFS general substrate transporter"/>
    <property type="match status" value="1"/>
</dbReference>
<dbReference type="Gene3D" id="1.20.1250.20">
    <property type="entry name" value="MFS general substrate transporter like domains"/>
    <property type="match status" value="1"/>
</dbReference>
<dbReference type="GO" id="GO:0015791">
    <property type="term" value="P:polyol transmembrane transport"/>
    <property type="evidence" value="ECO:0007669"/>
    <property type="project" value="UniProtKB-ARBA"/>
</dbReference>
<evidence type="ECO:0000256" key="6">
    <source>
        <dbReference type="ARBA" id="ARBA00023136"/>
    </source>
</evidence>
<dbReference type="GO" id="GO:0015798">
    <property type="term" value="P:myo-inositol transport"/>
    <property type="evidence" value="ECO:0007669"/>
    <property type="project" value="UniProtKB-ARBA"/>
</dbReference>
<evidence type="ECO:0000313" key="11">
    <source>
        <dbReference type="EMBL" id="KAJ7761249.1"/>
    </source>
</evidence>
<keyword evidence="4 9" id="KW-0812">Transmembrane</keyword>
<dbReference type="PRINTS" id="PR00171">
    <property type="entry name" value="SUGRTRNSPORT"/>
</dbReference>
<keyword evidence="6 9" id="KW-0472">Membrane</keyword>
<feature type="domain" description="Major facilitator superfamily (MFS) profile" evidence="10">
    <location>
        <begin position="81"/>
        <end position="515"/>
    </location>
</feature>
<dbReference type="EMBL" id="JARJLG010000046">
    <property type="protein sequence ID" value="KAJ7761249.1"/>
    <property type="molecule type" value="Genomic_DNA"/>
</dbReference>
<evidence type="ECO:0000256" key="1">
    <source>
        <dbReference type="ARBA" id="ARBA00004141"/>
    </source>
</evidence>
<feature type="transmembrane region" description="Helical" evidence="9">
    <location>
        <begin position="423"/>
        <end position="449"/>
    </location>
</feature>
<evidence type="ECO:0000256" key="5">
    <source>
        <dbReference type="ARBA" id="ARBA00022989"/>
    </source>
</evidence>
<evidence type="ECO:0000256" key="3">
    <source>
        <dbReference type="ARBA" id="ARBA00022448"/>
    </source>
</evidence>
<dbReference type="FunFam" id="1.20.1250.20:FF:000474">
    <property type="entry name" value="Sugar transporter, putative"/>
    <property type="match status" value="1"/>
</dbReference>
<evidence type="ECO:0000256" key="9">
    <source>
        <dbReference type="SAM" id="Phobius"/>
    </source>
</evidence>
<dbReference type="InterPro" id="IPR005829">
    <property type="entry name" value="Sugar_transporter_CS"/>
</dbReference>
<keyword evidence="12" id="KW-1185">Reference proteome</keyword>
<dbReference type="Pfam" id="PF00083">
    <property type="entry name" value="Sugar_tr"/>
    <property type="match status" value="1"/>
</dbReference>
<accession>A0AAD7JBH5</accession>
<evidence type="ECO:0000256" key="8">
    <source>
        <dbReference type="RuleBase" id="RU003346"/>
    </source>
</evidence>
<dbReference type="InterPro" id="IPR036259">
    <property type="entry name" value="MFS_trans_sf"/>
</dbReference>
<dbReference type="InterPro" id="IPR020846">
    <property type="entry name" value="MFS_dom"/>
</dbReference>
<feature type="transmembrane region" description="Helical" evidence="9">
    <location>
        <begin position="178"/>
        <end position="196"/>
    </location>
</feature>
<organism evidence="11 12">
    <name type="scientific">Mycena maculata</name>
    <dbReference type="NCBI Taxonomy" id="230809"/>
    <lineage>
        <taxon>Eukaryota</taxon>
        <taxon>Fungi</taxon>
        <taxon>Dikarya</taxon>
        <taxon>Basidiomycota</taxon>
        <taxon>Agaricomycotina</taxon>
        <taxon>Agaricomycetes</taxon>
        <taxon>Agaricomycetidae</taxon>
        <taxon>Agaricales</taxon>
        <taxon>Marasmiineae</taxon>
        <taxon>Mycenaceae</taxon>
        <taxon>Mycena</taxon>
    </lineage>
</organism>
<evidence type="ECO:0000259" key="10">
    <source>
        <dbReference type="PROSITE" id="PS50850"/>
    </source>
</evidence>
<dbReference type="InterPro" id="IPR050814">
    <property type="entry name" value="Myo-inositol_Transporter"/>
</dbReference>
<comment type="similarity">
    <text evidence="2 8">Belongs to the major facilitator superfamily. Sugar transporter (TC 2.A.1.1) family.</text>
</comment>
<dbReference type="PROSITE" id="PS50850">
    <property type="entry name" value="MFS"/>
    <property type="match status" value="1"/>
</dbReference>
<keyword evidence="3 8" id="KW-0813">Transport</keyword>
<reference evidence="11" key="1">
    <citation type="submission" date="2023-03" db="EMBL/GenBank/DDBJ databases">
        <title>Massive genome expansion in bonnet fungi (Mycena s.s.) driven by repeated elements and novel gene families across ecological guilds.</title>
        <authorList>
            <consortium name="Lawrence Berkeley National Laboratory"/>
            <person name="Harder C.B."/>
            <person name="Miyauchi S."/>
            <person name="Viragh M."/>
            <person name="Kuo A."/>
            <person name="Thoen E."/>
            <person name="Andreopoulos B."/>
            <person name="Lu D."/>
            <person name="Skrede I."/>
            <person name="Drula E."/>
            <person name="Henrissat B."/>
            <person name="Morin E."/>
            <person name="Kohler A."/>
            <person name="Barry K."/>
            <person name="LaButti K."/>
            <person name="Morin E."/>
            <person name="Salamov A."/>
            <person name="Lipzen A."/>
            <person name="Mereny Z."/>
            <person name="Hegedus B."/>
            <person name="Baldrian P."/>
            <person name="Stursova M."/>
            <person name="Weitz H."/>
            <person name="Taylor A."/>
            <person name="Grigoriev I.V."/>
            <person name="Nagy L.G."/>
            <person name="Martin F."/>
            <person name="Kauserud H."/>
        </authorList>
    </citation>
    <scope>NUCLEOTIDE SEQUENCE</scope>
    <source>
        <strain evidence="11">CBHHK188m</strain>
    </source>
</reference>
<dbReference type="InterPro" id="IPR005828">
    <property type="entry name" value="MFS_sugar_transport-like"/>
</dbReference>
<dbReference type="NCBIfam" id="TIGR00879">
    <property type="entry name" value="SP"/>
    <property type="match status" value="1"/>
</dbReference>
<protein>
    <recommendedName>
        <fullName evidence="10">Major facilitator superfamily (MFS) profile domain-containing protein</fullName>
    </recommendedName>
</protein>
<proteinExistence type="inferred from homology"/>
<dbReference type="PANTHER" id="PTHR48020:SF4">
    <property type="entry name" value="SYMPORT, PUTATIVE (AFU_ORTHOLOGUE AFUA_3G11790)-RELATED"/>
    <property type="match status" value="1"/>
</dbReference>
<keyword evidence="5 9" id="KW-1133">Transmembrane helix</keyword>
<evidence type="ECO:0000313" key="12">
    <source>
        <dbReference type="Proteomes" id="UP001215280"/>
    </source>
</evidence>
<feature type="transmembrane region" description="Helical" evidence="9">
    <location>
        <begin position="490"/>
        <end position="511"/>
    </location>
</feature>
<evidence type="ECO:0000256" key="4">
    <source>
        <dbReference type="ARBA" id="ARBA00022692"/>
    </source>
</evidence>
<dbReference type="GO" id="GO:0016020">
    <property type="term" value="C:membrane"/>
    <property type="evidence" value="ECO:0007669"/>
    <property type="project" value="UniProtKB-SubCell"/>
</dbReference>
<feature type="transmembrane region" description="Helical" evidence="9">
    <location>
        <begin position="74"/>
        <end position="94"/>
    </location>
</feature>
<sequence length="577" mass="64157">MTYRIINPLKNISKAILCQQAAQFCVEYGFQDHKQLFQMAALVAQNPDEFEELEELSDEERFCLRREITHKWHLPAALYYTVFITSLGAAIQGWDNTGANGANLSFPEEFGIADRPWVVGCVNSAPTVLGLMSAWLSDPLNDRFGRRGCIFITGLFCVFPVLGQSFTRNWWELLICRMLLGVGIGVKITTIPIMSAETVPANIRGGLGISYQTSVAAGIFIGFVCNLAFYPLGADAWRYQLGAAFIPAVPLLFLIWLVPESPRWLLKKGRYTESFASFSRLRNSPLQAARDLYYAHAQLVAEQTAFAGSTYRGRIAELFTAPRLRRATLASFIVMAAQQFSGIGIIAFYSSTIFTQAGYSARASLTASVGFGAVNFLFAFPALKTIDIFGRRNLLLLTFPNMAWCLFAAAVCFKINAASELRLPLIAFFIFLFTAFYSPGIGPVPAVYASECFPLSHRESGMAWSIFVNNTFSTVLGLTFPSMLAEFGPTGAFCFYGGLNLVATVMIFLGLPETKQRTLEELDQIFSVPTSRHAAYQLQTWLPWFVRRYVRWDQAAELEPLYDLDGVTREHFAAGTA</sequence>
<comment type="catalytic activity">
    <reaction evidence="7">
        <text>myo-inositol(out) + H(+)(out) = myo-inositol(in) + H(+)(in)</text>
        <dbReference type="Rhea" id="RHEA:60364"/>
        <dbReference type="ChEBI" id="CHEBI:15378"/>
        <dbReference type="ChEBI" id="CHEBI:17268"/>
    </reaction>
</comment>
<dbReference type="InterPro" id="IPR003663">
    <property type="entry name" value="Sugar/inositol_transpt"/>
</dbReference>